<evidence type="ECO:0000313" key="1">
    <source>
        <dbReference type="EMBL" id="PMB16656.1"/>
    </source>
</evidence>
<feature type="non-terminal residue" evidence="1">
    <location>
        <position position="1"/>
    </location>
</feature>
<organism evidence="1 2">
    <name type="scientific">Fischerella thermalis CCMEE 5318</name>
    <dbReference type="NCBI Taxonomy" id="2019666"/>
    <lineage>
        <taxon>Bacteria</taxon>
        <taxon>Bacillati</taxon>
        <taxon>Cyanobacteriota</taxon>
        <taxon>Cyanophyceae</taxon>
        <taxon>Nostocales</taxon>
        <taxon>Hapalosiphonaceae</taxon>
        <taxon>Fischerella</taxon>
    </lineage>
</organism>
<gene>
    <name evidence="1" type="ORF">CEN46_24805</name>
</gene>
<proteinExistence type="predicted"/>
<dbReference type="EMBL" id="NMQE01000879">
    <property type="protein sequence ID" value="PMB16656.1"/>
    <property type="molecule type" value="Genomic_DNA"/>
</dbReference>
<protein>
    <submittedName>
        <fullName evidence="1">Uncharacterized protein</fullName>
    </submittedName>
</protein>
<reference evidence="1 2" key="1">
    <citation type="submission" date="2017-07" db="EMBL/GenBank/DDBJ databases">
        <title>Genomes of Fischerella (Mastigocladus) sp. strains.</title>
        <authorList>
            <person name="Miller S.R."/>
        </authorList>
    </citation>
    <scope>NUCLEOTIDE SEQUENCE [LARGE SCALE GENOMIC DNA]</scope>
    <source>
        <strain evidence="1 2">CCMEE 5318</strain>
    </source>
</reference>
<name>A0A2N6L5F9_9CYAN</name>
<evidence type="ECO:0000313" key="2">
    <source>
        <dbReference type="Proteomes" id="UP000235081"/>
    </source>
</evidence>
<accession>A0A2N6L5F9</accession>
<sequence length="64" mass="6603">IPIAEPEFTNSCACRIPPLPALSPLVKGGEGRGERGFESCAFTNFGSAVGIRPAGGGLQPRLFS</sequence>
<comment type="caution">
    <text evidence="1">The sequence shown here is derived from an EMBL/GenBank/DDBJ whole genome shotgun (WGS) entry which is preliminary data.</text>
</comment>
<dbReference type="AlphaFoldDB" id="A0A2N6L5F9"/>
<dbReference type="Proteomes" id="UP000235081">
    <property type="component" value="Unassembled WGS sequence"/>
</dbReference>